<accession>A0A0M3TL32</accession>
<dbReference type="AntiFam" id="ANF00053">
    <property type="entry name" value="Translation of DNA repeat"/>
</dbReference>
<evidence type="ECO:0000313" key="1">
    <source>
        <dbReference type="EMBL" id="ALE38381.1"/>
    </source>
</evidence>
<reference evidence="1 2" key="1">
    <citation type="journal article" date="2015" name="Genome Announc.">
        <title>Whole-Genome Sequence of Leptospira interrogans Serovar Hardjo Subtype Hardjoprajitno Strain Norma, Isolated from Cattle in a Leptospirosis Outbreak in Brazil.</title>
        <authorList>
            <person name="Cosate M.R."/>
            <person name="Soares S.C."/>
            <person name="Mendes T.A."/>
            <person name="Raittz R.T."/>
            <person name="Moreira E.C."/>
            <person name="Leite R."/>
            <person name="Fernandes G.R."/>
            <person name="Haddad J.P."/>
            <person name="Ortega J.M."/>
        </authorList>
    </citation>
    <scope>NUCLEOTIDE SEQUENCE [LARGE SCALE GENOMIC DNA]</scope>
    <source>
        <strain evidence="1 2">Norma</strain>
    </source>
</reference>
<dbReference type="EMBL" id="CP012603">
    <property type="protein sequence ID" value="ALE38381.1"/>
    <property type="molecule type" value="Genomic_DNA"/>
</dbReference>
<organism evidence="1">
    <name type="scientific">Leptospira interrogans serovar Hardjo str. Norma</name>
    <dbReference type="NCBI Taxonomy" id="1279460"/>
    <lineage>
        <taxon>Bacteria</taxon>
        <taxon>Pseudomonadati</taxon>
        <taxon>Spirochaetota</taxon>
        <taxon>Spirochaetia</taxon>
        <taxon>Leptospirales</taxon>
        <taxon>Leptospiraceae</taxon>
        <taxon>Leptospira</taxon>
    </lineage>
</organism>
<dbReference type="Proteomes" id="UP000056502">
    <property type="component" value="Chromosome I"/>
</dbReference>
<gene>
    <name evidence="1" type="ORF">G436_1175</name>
</gene>
<dbReference type="AlphaFoldDB" id="A0A0M3TL32"/>
<sequence>MRENLIELLKNFLVQINKTVLIVRFHEIEINGGLIFQQL</sequence>
<name>A0A0M3TL32_LEPIR</name>
<proteinExistence type="predicted"/>
<evidence type="ECO:0000313" key="2">
    <source>
        <dbReference type="Proteomes" id="UP000056502"/>
    </source>
</evidence>
<protein>
    <submittedName>
        <fullName evidence="1">Uncharacterized protein</fullName>
    </submittedName>
</protein>